<feature type="region of interest" description="Disordered" evidence="1">
    <location>
        <begin position="374"/>
        <end position="419"/>
    </location>
</feature>
<dbReference type="EMBL" id="CP076749">
    <property type="protein sequence ID" value="QWW22587.1"/>
    <property type="molecule type" value="Genomic_DNA"/>
</dbReference>
<feature type="compositionally biased region" description="Polar residues" evidence="1">
    <location>
        <begin position="201"/>
        <end position="215"/>
    </location>
</feature>
<proteinExistence type="predicted"/>
<feature type="domain" description="C2H2-type" evidence="2">
    <location>
        <begin position="230"/>
        <end position="255"/>
    </location>
</feature>
<gene>
    <name evidence="3" type="ORF">CA7LBN_001333</name>
</gene>
<name>A0A8F3AGL0_CANAR</name>
<feature type="region of interest" description="Disordered" evidence="1">
    <location>
        <begin position="166"/>
        <end position="222"/>
    </location>
</feature>
<dbReference type="InterPro" id="IPR018465">
    <property type="entry name" value="Scm3/HJURP"/>
</dbReference>
<feature type="compositionally biased region" description="Polar residues" evidence="1">
    <location>
        <begin position="381"/>
        <end position="391"/>
    </location>
</feature>
<dbReference type="Gene3D" id="1.10.20.10">
    <property type="entry name" value="Histone, subunit A"/>
    <property type="match status" value="1"/>
</dbReference>
<protein>
    <recommendedName>
        <fullName evidence="2">C2H2-type domain-containing protein</fullName>
    </recommendedName>
</protein>
<sequence>MRMSPQYERSIPLEDSYDDTFSSLFIKNSESSNSEIHEELLKRRADTTNKFKEKWKQILEKYSAIDDDLESDELDLHTGRITKDNGHLRSMKERQIEIGGVIVNDDIWAEDDSYDKAYNDYRRVKAHQEKLKKRFDTHILQHNKDSSMKREDVPIDDLVSSIFSPSKRNSSKKTLTRKHSSSFESPENSSSPFRGSREESIFSSPSKIPTSPKENSPTKRRKDKISIQWYNCAFEDCPFKTELRAQYGEHLLAYHADELSFIGYPVDGDEKQIKNVITELCTRKLGLHYPLNIESDDESLTSSEKACPILGCRFDASTSSESLRRHIRNEHRNKIPRSGVPSKWCANRDSETAHVRTPLMASKMKVPDAPICEIEDDAESSSKGYDSSASLSKGERIGDTSKGGRDESGYDSIDEFFND</sequence>
<dbReference type="InterPro" id="IPR013087">
    <property type="entry name" value="Znf_C2H2_type"/>
</dbReference>
<feature type="compositionally biased region" description="Basic residues" evidence="1">
    <location>
        <begin position="169"/>
        <end position="180"/>
    </location>
</feature>
<dbReference type="SMART" id="SM00355">
    <property type="entry name" value="ZnF_C2H2"/>
    <property type="match status" value="2"/>
</dbReference>
<evidence type="ECO:0000256" key="1">
    <source>
        <dbReference type="SAM" id="MobiDB-lite"/>
    </source>
</evidence>
<dbReference type="PANTHER" id="PTHR15992:SF5">
    <property type="entry name" value="HOLLIDAY JUNCTION RECOGNITION PROTEIN"/>
    <property type="match status" value="1"/>
</dbReference>
<dbReference type="InterPro" id="IPR009072">
    <property type="entry name" value="Histone-fold"/>
</dbReference>
<dbReference type="GO" id="GO:0005634">
    <property type="term" value="C:nucleus"/>
    <property type="evidence" value="ECO:0007669"/>
    <property type="project" value="InterPro"/>
</dbReference>
<dbReference type="Pfam" id="PF10384">
    <property type="entry name" value="Scm3"/>
    <property type="match status" value="1"/>
</dbReference>
<dbReference type="GO" id="GO:0046982">
    <property type="term" value="F:protein heterodimerization activity"/>
    <property type="evidence" value="ECO:0007669"/>
    <property type="project" value="InterPro"/>
</dbReference>
<organism evidence="3">
    <name type="scientific">Candidozyma auris</name>
    <name type="common">Yeast</name>
    <name type="synonym">Candida auris</name>
    <dbReference type="NCBI Taxonomy" id="498019"/>
    <lineage>
        <taxon>Eukaryota</taxon>
        <taxon>Fungi</taxon>
        <taxon>Dikarya</taxon>
        <taxon>Ascomycota</taxon>
        <taxon>Saccharomycotina</taxon>
        <taxon>Pichiomycetes</taxon>
        <taxon>Metschnikowiaceae</taxon>
        <taxon>Candidozyma</taxon>
    </lineage>
</organism>
<dbReference type="AlphaFoldDB" id="A0A8F3AGL0"/>
<evidence type="ECO:0000259" key="2">
    <source>
        <dbReference type="SMART" id="SM00355"/>
    </source>
</evidence>
<dbReference type="PANTHER" id="PTHR15992">
    <property type="entry name" value="HOLLIDAY JUNCTION RECOGNITION PROTEIN"/>
    <property type="match status" value="1"/>
</dbReference>
<feature type="domain" description="C2H2-type" evidence="2">
    <location>
        <begin position="305"/>
        <end position="331"/>
    </location>
</feature>
<feature type="compositionally biased region" description="Basic and acidic residues" evidence="1">
    <location>
        <begin position="393"/>
        <end position="408"/>
    </location>
</feature>
<accession>A0A8F3AGL0</accession>
<dbReference type="GO" id="GO:0042393">
    <property type="term" value="F:histone binding"/>
    <property type="evidence" value="ECO:0007669"/>
    <property type="project" value="InterPro"/>
</dbReference>
<evidence type="ECO:0000313" key="3">
    <source>
        <dbReference type="EMBL" id="QWW22587.1"/>
    </source>
</evidence>
<dbReference type="Proteomes" id="UP000825438">
    <property type="component" value="Chromosome I"/>
</dbReference>
<feature type="compositionally biased region" description="Low complexity" evidence="1">
    <location>
        <begin position="182"/>
        <end position="193"/>
    </location>
</feature>
<reference evidence="3" key="1">
    <citation type="submission" date="2021-06" db="EMBL/GenBank/DDBJ databases">
        <title>Candida auris outbreak in lebanese hospital.</title>
        <authorList>
            <person name="Finianos M."/>
        </authorList>
    </citation>
    <scope>NUCLEOTIDE SEQUENCE</scope>
    <source>
        <strain evidence="3">CA7LBN</strain>
    </source>
</reference>